<dbReference type="InterPro" id="IPR036265">
    <property type="entry name" value="HIT-like_sf"/>
</dbReference>
<evidence type="ECO:0000313" key="5">
    <source>
        <dbReference type="EMBL" id="CEK09978.1"/>
    </source>
</evidence>
<dbReference type="Gene3D" id="3.30.428.10">
    <property type="entry name" value="HIT-like"/>
    <property type="match status" value="1"/>
</dbReference>
<dbReference type="EMBL" id="LN681225">
    <property type="protein sequence ID" value="CEK09978.1"/>
    <property type="molecule type" value="Genomic_DNA"/>
</dbReference>
<dbReference type="PANTHER" id="PTHR46648:SF1">
    <property type="entry name" value="ADENOSINE 5'-MONOPHOSPHORAMIDASE HNT1"/>
    <property type="match status" value="1"/>
</dbReference>
<dbReference type="STRING" id="449.LHA_0903"/>
<evidence type="ECO:0000256" key="2">
    <source>
        <dbReference type="PIRSR" id="PIRSR601310-3"/>
    </source>
</evidence>
<evidence type="ECO:0000313" key="6">
    <source>
        <dbReference type="Proteomes" id="UP000032803"/>
    </source>
</evidence>
<dbReference type="PROSITE" id="PS51084">
    <property type="entry name" value="HIT_2"/>
    <property type="match status" value="1"/>
</dbReference>
<protein>
    <submittedName>
        <fullName evidence="5">Histidine triad (HIT) protein</fullName>
    </submittedName>
</protein>
<feature type="active site" description="Tele-AMP-histidine intermediate" evidence="1">
    <location>
        <position position="104"/>
    </location>
</feature>
<organism evidence="5 6">
    <name type="scientific">Legionella hackeliae</name>
    <dbReference type="NCBI Taxonomy" id="449"/>
    <lineage>
        <taxon>Bacteria</taxon>
        <taxon>Pseudomonadati</taxon>
        <taxon>Pseudomonadota</taxon>
        <taxon>Gammaproteobacteria</taxon>
        <taxon>Legionellales</taxon>
        <taxon>Legionellaceae</taxon>
        <taxon>Legionella</taxon>
    </lineage>
</organism>
<dbReference type="KEGG" id="lha:LHA_0903"/>
<evidence type="ECO:0000259" key="4">
    <source>
        <dbReference type="PROSITE" id="PS51084"/>
    </source>
</evidence>
<dbReference type="GO" id="GO:0003824">
    <property type="term" value="F:catalytic activity"/>
    <property type="evidence" value="ECO:0007669"/>
    <property type="project" value="InterPro"/>
</dbReference>
<dbReference type="RefSeq" id="WP_045105420.1">
    <property type="nucleotide sequence ID" value="NZ_LN681225.1"/>
</dbReference>
<dbReference type="HOGENOM" id="CLU_056776_3_3_6"/>
<feature type="domain" description="HIT" evidence="4">
    <location>
        <begin position="12"/>
        <end position="117"/>
    </location>
</feature>
<dbReference type="Proteomes" id="UP000032803">
    <property type="component" value="Chromosome I"/>
</dbReference>
<keyword evidence="6" id="KW-1185">Reference proteome</keyword>
<dbReference type="Pfam" id="PF01230">
    <property type="entry name" value="HIT"/>
    <property type="match status" value="1"/>
</dbReference>
<feature type="short sequence motif" description="Histidine triad motif" evidence="2 3">
    <location>
        <begin position="102"/>
        <end position="106"/>
    </location>
</feature>
<evidence type="ECO:0000256" key="3">
    <source>
        <dbReference type="PROSITE-ProRule" id="PRU00464"/>
    </source>
</evidence>
<dbReference type="InterPro" id="IPR001310">
    <property type="entry name" value="Histidine_triad_HIT"/>
</dbReference>
<evidence type="ECO:0000256" key="1">
    <source>
        <dbReference type="PIRSR" id="PIRSR601310-1"/>
    </source>
</evidence>
<dbReference type="PATRIC" id="fig|449.7.peg.2988"/>
<dbReference type="InterPro" id="IPR011146">
    <property type="entry name" value="HIT-like"/>
</dbReference>
<dbReference type="OrthoDB" id="9784774at2"/>
<sequence length="147" mass="16931">MSVNQSKREKCIIDAIVNKQEKASIVFEDEYFIAFLDHRPLFPGHTLLAPKEHIQTFYDLPPSLTTKFSQLIQVIGKAVEHGMEAEGSFIAMNNKISQSIPHLHAHIVPRNKGDGLKGFFWPRMKYQNEQHLIETQEKIKQHLNAQI</sequence>
<proteinExistence type="predicted"/>
<gene>
    <name evidence="5" type="primary">hit</name>
    <name evidence="5" type="ORF">LHA_0903</name>
</gene>
<dbReference type="GO" id="GO:0009117">
    <property type="term" value="P:nucleotide metabolic process"/>
    <property type="evidence" value="ECO:0007669"/>
    <property type="project" value="TreeGrafter"/>
</dbReference>
<dbReference type="AlphaFoldDB" id="A0A0A8UMK3"/>
<name>A0A0A8UMK3_LEGHA</name>
<reference evidence="6" key="1">
    <citation type="submission" date="2014-09" db="EMBL/GenBank/DDBJ databases">
        <authorList>
            <person name="Gomez-Valero L."/>
        </authorList>
    </citation>
    <scope>NUCLEOTIDE SEQUENCE [LARGE SCALE GENOMIC DNA]</scope>
    <source>
        <strain evidence="6">ATCC35250</strain>
    </source>
</reference>
<dbReference type="SUPFAM" id="SSF54197">
    <property type="entry name" value="HIT-like"/>
    <property type="match status" value="1"/>
</dbReference>
<dbReference type="PANTHER" id="PTHR46648">
    <property type="entry name" value="HIT FAMILY PROTEIN 1"/>
    <property type="match status" value="1"/>
</dbReference>
<accession>A0A0A8UMK3</accession>
<dbReference type="PRINTS" id="PR00332">
    <property type="entry name" value="HISTRIAD"/>
</dbReference>